<evidence type="ECO:0000259" key="3">
    <source>
        <dbReference type="PROSITE" id="PS51372"/>
    </source>
</evidence>
<dbReference type="EMBL" id="FUWY01000003">
    <property type="protein sequence ID" value="SJZ66361.1"/>
    <property type="molecule type" value="Genomic_DNA"/>
</dbReference>
<evidence type="ECO:0000313" key="5">
    <source>
        <dbReference type="Proteomes" id="UP000243297"/>
    </source>
</evidence>
<dbReference type="InterPro" id="IPR007737">
    <property type="entry name" value="Mga_HTH"/>
</dbReference>
<organism evidence="4 5">
    <name type="scientific">Anaerorhabdus furcosa</name>
    <dbReference type="NCBI Taxonomy" id="118967"/>
    <lineage>
        <taxon>Bacteria</taxon>
        <taxon>Bacillati</taxon>
        <taxon>Bacillota</taxon>
        <taxon>Erysipelotrichia</taxon>
        <taxon>Erysipelotrichales</taxon>
        <taxon>Erysipelotrichaceae</taxon>
        <taxon>Anaerorhabdus</taxon>
    </lineage>
</organism>
<dbReference type="PANTHER" id="PTHR30185:SF18">
    <property type="entry name" value="TRANSCRIPTIONAL REGULATOR MTLR"/>
    <property type="match status" value="1"/>
</dbReference>
<dbReference type="RefSeq" id="WP_159443737.1">
    <property type="nucleotide sequence ID" value="NZ_FUWY01000003.1"/>
</dbReference>
<dbReference type="InterPro" id="IPR011608">
    <property type="entry name" value="PRD"/>
</dbReference>
<dbReference type="PROSITE" id="PS51372">
    <property type="entry name" value="PRD_2"/>
    <property type="match status" value="2"/>
</dbReference>
<sequence>MKNVRKRIIVVFYAIVKSEKSMTTSELAEICNVSARTIKKDMEELRHYAKSVGCTIHVKKGKGISVEINDVEKYEDTKQSLDIQFASVDYKQSLVKARLNQLARLLIIQNDYIKLDDLAEQLYLSRSSIKAELKELRSFFNSFHIELSSKPGSGVYPVGTELSKRLCMIELYEIHYPNAISNIDCDEFTKYFEDKNDDKAQIRKEFLTVLRNSENSLLDILGNRMVNYLLLTRNRIQLKHNIEIGSMYLNLLRNFREYKLASDILKALSKFEGFNITEEEIIGLELLLLNWGDIDYRVDIKSLYPTFYTDAKELTYSMFKLIEKKENINFYGVENSEEEMIAALIPIVSQIFFNCSHYSITGKHINDNGIRSSPLAIRFAQESAKMIEDRFSCKITDHDINTIAVRYYSFLDRIDYSYVKRRLIIFCRNGFEGARILRDKILRRYNPKWFEKLEIYEFYEVRKLNMEDYDYVIMDYDEYAYHYSLPFFQMSQIPTEEQMTEFYNRVILSGFDLEKLYIKSSLNKGKYYKDFFYETKKSFINFLSYKLCSEMEKIKRLETFIAKYTDIHIHNEVLTLFIPRDVLDDNLFEVYKLERKSIWEERLVEYIVVVAIDYQNSLELCRFVERATSILTINPKNIDSLIAEGNESNYFLELLIRNIKAG</sequence>
<dbReference type="Pfam" id="PF05043">
    <property type="entry name" value="Mga"/>
    <property type="match status" value="1"/>
</dbReference>
<dbReference type="InterPro" id="IPR013196">
    <property type="entry name" value="HTH_11"/>
</dbReference>
<protein>
    <submittedName>
        <fullName evidence="4">Transcriptional antiterminator</fullName>
    </submittedName>
</protein>
<keyword evidence="1" id="KW-0805">Transcription regulation</keyword>
<dbReference type="Pfam" id="PF08279">
    <property type="entry name" value="HTH_11"/>
    <property type="match status" value="1"/>
</dbReference>
<dbReference type="InterPro" id="IPR050661">
    <property type="entry name" value="BglG_antiterminators"/>
</dbReference>
<evidence type="ECO:0000256" key="2">
    <source>
        <dbReference type="ARBA" id="ARBA00023163"/>
    </source>
</evidence>
<dbReference type="InterPro" id="IPR036388">
    <property type="entry name" value="WH-like_DNA-bd_sf"/>
</dbReference>
<keyword evidence="5" id="KW-1185">Reference proteome</keyword>
<dbReference type="GO" id="GO:0006355">
    <property type="term" value="P:regulation of DNA-templated transcription"/>
    <property type="evidence" value="ECO:0007669"/>
    <property type="project" value="InterPro"/>
</dbReference>
<name>A0A1T4MHM7_9FIRM</name>
<dbReference type="OrthoDB" id="3175596at2"/>
<accession>A0A1T4MHM7</accession>
<reference evidence="5" key="1">
    <citation type="submission" date="2017-02" db="EMBL/GenBank/DDBJ databases">
        <authorList>
            <person name="Varghese N."/>
            <person name="Submissions S."/>
        </authorList>
    </citation>
    <scope>NUCLEOTIDE SEQUENCE [LARGE SCALE GENOMIC DNA]</scope>
    <source>
        <strain evidence="5">ATCC 25662</strain>
    </source>
</reference>
<dbReference type="Gene3D" id="1.10.10.10">
    <property type="entry name" value="Winged helix-like DNA-binding domain superfamily/Winged helix DNA-binding domain"/>
    <property type="match status" value="2"/>
</dbReference>
<keyword evidence="2" id="KW-0804">Transcription</keyword>
<feature type="domain" description="PRD" evidence="3">
    <location>
        <begin position="194"/>
        <end position="298"/>
    </location>
</feature>
<evidence type="ECO:0000256" key="1">
    <source>
        <dbReference type="ARBA" id="ARBA00023015"/>
    </source>
</evidence>
<gene>
    <name evidence="4" type="ORF">SAMN02745191_1252</name>
</gene>
<dbReference type="STRING" id="118967.SAMN02745191_1252"/>
<dbReference type="PANTHER" id="PTHR30185">
    <property type="entry name" value="CRYPTIC BETA-GLUCOSIDE BGL OPERON ANTITERMINATOR"/>
    <property type="match status" value="1"/>
</dbReference>
<evidence type="ECO:0000313" key="4">
    <source>
        <dbReference type="EMBL" id="SJZ66361.1"/>
    </source>
</evidence>
<feature type="domain" description="PRD" evidence="3">
    <location>
        <begin position="306"/>
        <end position="417"/>
    </location>
</feature>
<proteinExistence type="predicted"/>
<dbReference type="Proteomes" id="UP000243297">
    <property type="component" value="Unassembled WGS sequence"/>
</dbReference>
<dbReference type="AlphaFoldDB" id="A0A1T4MHM7"/>